<accession>A0A7W5DPU4</accession>
<evidence type="ECO:0000256" key="7">
    <source>
        <dbReference type="ARBA" id="ARBA00022763"/>
    </source>
</evidence>
<keyword evidence="11 15" id="KW-0456">Lyase</keyword>
<keyword evidence="7" id="KW-0227">DNA damage</keyword>
<dbReference type="PANTHER" id="PTHR10211:SF0">
    <property type="entry name" value="DEOXYRIBODIPYRIMIDINE PHOTO-LYASE"/>
    <property type="match status" value="1"/>
</dbReference>
<comment type="similarity">
    <text evidence="3">Belongs to the DNA photolyase class-2 family.</text>
</comment>
<dbReference type="NCBIfam" id="TIGR00591">
    <property type="entry name" value="phr2"/>
    <property type="match status" value="1"/>
</dbReference>
<dbReference type="FunFam" id="1.10.579.10:FF:000002">
    <property type="entry name" value="Deoxyribodipyrimidine photolyase"/>
    <property type="match status" value="1"/>
</dbReference>
<name>A0A7W5DPU4_9PORP</name>
<dbReference type="Gene3D" id="3.40.50.620">
    <property type="entry name" value="HUPs"/>
    <property type="match status" value="1"/>
</dbReference>
<comment type="catalytic activity">
    <reaction evidence="13">
        <text>cyclobutadipyrimidine (in DNA) = 2 pyrimidine residues (in DNA).</text>
        <dbReference type="EC" id="4.1.99.3"/>
    </reaction>
</comment>
<dbReference type="Proteomes" id="UP000544222">
    <property type="component" value="Unassembled WGS sequence"/>
</dbReference>
<dbReference type="PANTHER" id="PTHR10211">
    <property type="entry name" value="DEOXYRIBODIPYRIMIDINE PHOTOLYASE"/>
    <property type="match status" value="1"/>
</dbReference>
<dbReference type="GO" id="GO:0000719">
    <property type="term" value="P:photoreactive repair"/>
    <property type="evidence" value="ECO:0007669"/>
    <property type="project" value="TreeGrafter"/>
</dbReference>
<dbReference type="SUPFAM" id="SSF48173">
    <property type="entry name" value="Cryptochrome/photolyase FAD-binding domain"/>
    <property type="match status" value="1"/>
</dbReference>
<evidence type="ECO:0000256" key="10">
    <source>
        <dbReference type="ARBA" id="ARBA00023204"/>
    </source>
</evidence>
<comment type="caution">
    <text evidence="15">The sequence shown here is derived from an EMBL/GenBank/DDBJ whole genome shotgun (WGS) entry which is preliminary data.</text>
</comment>
<evidence type="ECO:0000259" key="14">
    <source>
        <dbReference type="PROSITE" id="PS51645"/>
    </source>
</evidence>
<dbReference type="InterPro" id="IPR014729">
    <property type="entry name" value="Rossmann-like_a/b/a_fold"/>
</dbReference>
<feature type="domain" description="Photolyase/cryptochrome alpha/beta" evidence="14">
    <location>
        <begin position="19"/>
        <end position="150"/>
    </location>
</feature>
<comment type="cofactor">
    <cofactor evidence="2">
        <name>FAD</name>
        <dbReference type="ChEBI" id="CHEBI:57692"/>
    </cofactor>
</comment>
<dbReference type="RefSeq" id="WP_183412032.1">
    <property type="nucleotide sequence ID" value="NZ_JACHYB010000001.1"/>
</dbReference>
<evidence type="ECO:0000313" key="15">
    <source>
        <dbReference type="EMBL" id="MBB3186088.1"/>
    </source>
</evidence>
<dbReference type="Gene3D" id="1.25.40.80">
    <property type="match status" value="1"/>
</dbReference>
<evidence type="ECO:0000256" key="9">
    <source>
        <dbReference type="ARBA" id="ARBA00023125"/>
    </source>
</evidence>
<keyword evidence="6" id="KW-0285">Flavoprotein</keyword>
<proteinExistence type="inferred from homology"/>
<dbReference type="PROSITE" id="PS51645">
    <property type="entry name" value="PHR_CRY_ALPHA_BETA"/>
    <property type="match status" value="1"/>
</dbReference>
<evidence type="ECO:0000256" key="2">
    <source>
        <dbReference type="ARBA" id="ARBA00001974"/>
    </source>
</evidence>
<organism evidence="15 16">
    <name type="scientific">Microbacter margulisiae</name>
    <dbReference type="NCBI Taxonomy" id="1350067"/>
    <lineage>
        <taxon>Bacteria</taxon>
        <taxon>Pseudomonadati</taxon>
        <taxon>Bacteroidota</taxon>
        <taxon>Bacteroidia</taxon>
        <taxon>Bacteroidales</taxon>
        <taxon>Porphyromonadaceae</taxon>
        <taxon>Microbacter</taxon>
    </lineage>
</organism>
<keyword evidence="16" id="KW-1185">Reference proteome</keyword>
<evidence type="ECO:0000313" key="16">
    <source>
        <dbReference type="Proteomes" id="UP000544222"/>
    </source>
</evidence>
<gene>
    <name evidence="15" type="ORF">FHX64_000251</name>
</gene>
<dbReference type="FunFam" id="1.25.40.80:FF:000004">
    <property type="entry name" value="Deoxyribodipyrimidine photolyase"/>
    <property type="match status" value="1"/>
</dbReference>
<keyword evidence="8" id="KW-0274">FAD</keyword>
<dbReference type="InterPro" id="IPR036134">
    <property type="entry name" value="Crypto/Photolyase_FAD-like_sf"/>
</dbReference>
<dbReference type="SUPFAM" id="SSF52425">
    <property type="entry name" value="Cryptochrome/photolyase, N-terminal domain"/>
    <property type="match status" value="1"/>
</dbReference>
<dbReference type="Pfam" id="PF00875">
    <property type="entry name" value="DNA_photolyase"/>
    <property type="match status" value="1"/>
</dbReference>
<evidence type="ECO:0000256" key="4">
    <source>
        <dbReference type="ARBA" id="ARBA00013149"/>
    </source>
</evidence>
<dbReference type="InterPro" id="IPR032673">
    <property type="entry name" value="DNA_photolyase_2_CS"/>
</dbReference>
<keyword evidence="10" id="KW-0234">DNA repair</keyword>
<evidence type="ECO:0000256" key="6">
    <source>
        <dbReference type="ARBA" id="ARBA00022630"/>
    </source>
</evidence>
<evidence type="ECO:0000256" key="3">
    <source>
        <dbReference type="ARBA" id="ARBA00006409"/>
    </source>
</evidence>
<dbReference type="EMBL" id="JACHYB010000001">
    <property type="protein sequence ID" value="MBB3186088.1"/>
    <property type="molecule type" value="Genomic_DNA"/>
</dbReference>
<keyword evidence="9" id="KW-0238">DNA-binding</keyword>
<sequence>MEVDVRRVIVRKDYPGRKGLVVYRMSRDQRVDDNWALLFAQQLADVKNEGLAVVFTLVPHYPNANRRHFDFMIRGLKQVEKHLAAKNIPFFLLMDEQPMSAFADFIREYDVSAVVSDFDPLRHKQAWNKMIDTIDAIAHYEVDAHNIVPCHFVSRKVEFGAYTLRPKIKRLLPDFLTEFPELHPQTVQMKAHPIDWVGIKTMLSHSENVEPVNWLQSGEEAAKTVLDQFIATKLSHYDEQRNHPEADGQSHLSPYLHFGQIAAQRVALEIIRNAPPGGQEAFLEELIVRRELADNFCYYNPLYDQTGGFPEWAKKDMELHRNDVRLYLYTREELENGETHDPLWNAAQRELTVRGKMHGYLRMYWAKKLLEWTASPEEALQHAIYLNDKYSLDGRDPNGYAGIAWSIGGVHDRAWFPRPVFGKIRYMSLSGCFAKFDVDQYIREHSK</sequence>
<evidence type="ECO:0000256" key="11">
    <source>
        <dbReference type="ARBA" id="ARBA00023239"/>
    </source>
</evidence>
<evidence type="ECO:0000256" key="12">
    <source>
        <dbReference type="ARBA" id="ARBA00031671"/>
    </source>
</evidence>
<dbReference type="InterPro" id="IPR006050">
    <property type="entry name" value="DNA_photolyase_N"/>
</dbReference>
<evidence type="ECO:0000256" key="8">
    <source>
        <dbReference type="ARBA" id="ARBA00022827"/>
    </source>
</evidence>
<dbReference type="Gene3D" id="1.10.579.10">
    <property type="entry name" value="DNA Cyclobutane Dipyrimidine Photolyase, subunit A, domain 3"/>
    <property type="match status" value="1"/>
</dbReference>
<protein>
    <recommendedName>
        <fullName evidence="5">Deoxyribodipyrimidine photo-lyase</fullName>
        <ecNumber evidence="4">4.1.99.3</ecNumber>
    </recommendedName>
    <alternativeName>
        <fullName evidence="12">DNA photolyase</fullName>
    </alternativeName>
</protein>
<comment type="cofactor">
    <cofactor evidence="1">
        <name>(6R)-5,10-methylene-5,6,7,8-tetrahydrofolate</name>
        <dbReference type="ChEBI" id="CHEBI:15636"/>
    </cofactor>
</comment>
<evidence type="ECO:0000256" key="1">
    <source>
        <dbReference type="ARBA" id="ARBA00001932"/>
    </source>
</evidence>
<evidence type="ECO:0000256" key="13">
    <source>
        <dbReference type="ARBA" id="ARBA00033999"/>
    </source>
</evidence>
<dbReference type="PROSITE" id="PS01083">
    <property type="entry name" value="DNA_PHOTOLYASES_2_1"/>
    <property type="match status" value="1"/>
</dbReference>
<dbReference type="InterPro" id="IPR036155">
    <property type="entry name" value="Crypto/Photolyase_N_sf"/>
</dbReference>
<dbReference type="InterPro" id="IPR008148">
    <property type="entry name" value="DNA_photolyase_2"/>
</dbReference>
<dbReference type="FunFam" id="3.40.50.620:FF:000110">
    <property type="entry name" value="Deoxyribodipyrimidine photolyase"/>
    <property type="match status" value="1"/>
</dbReference>
<dbReference type="GO" id="GO:0003677">
    <property type="term" value="F:DNA binding"/>
    <property type="evidence" value="ECO:0007669"/>
    <property type="project" value="UniProtKB-KW"/>
</dbReference>
<reference evidence="15 16" key="1">
    <citation type="submission" date="2020-08" db="EMBL/GenBank/DDBJ databases">
        <title>Genomic Encyclopedia of Type Strains, Phase IV (KMG-IV): sequencing the most valuable type-strain genomes for metagenomic binning, comparative biology and taxonomic classification.</title>
        <authorList>
            <person name="Goeker M."/>
        </authorList>
    </citation>
    <scope>NUCLEOTIDE SEQUENCE [LARGE SCALE GENOMIC DNA]</scope>
    <source>
        <strain evidence="15 16">DSM 27471</strain>
    </source>
</reference>
<dbReference type="EC" id="4.1.99.3" evidence="4"/>
<dbReference type="AlphaFoldDB" id="A0A7W5DPU4"/>
<evidence type="ECO:0000256" key="5">
    <source>
        <dbReference type="ARBA" id="ARBA00014046"/>
    </source>
</evidence>
<dbReference type="InterPro" id="IPR052219">
    <property type="entry name" value="Photolyase_Class-2"/>
</dbReference>
<dbReference type="GO" id="GO:0003904">
    <property type="term" value="F:deoxyribodipyrimidine photo-lyase activity"/>
    <property type="evidence" value="ECO:0007669"/>
    <property type="project" value="UniProtKB-EC"/>
</dbReference>
<dbReference type="GO" id="GO:0009650">
    <property type="term" value="P:UV protection"/>
    <property type="evidence" value="ECO:0007669"/>
    <property type="project" value="UniProtKB-ARBA"/>
</dbReference>